<evidence type="ECO:0000256" key="2">
    <source>
        <dbReference type="ARBA" id="ARBA00009045"/>
    </source>
</evidence>
<feature type="transmembrane region" description="Helical" evidence="7">
    <location>
        <begin position="189"/>
        <end position="211"/>
    </location>
</feature>
<dbReference type="AlphaFoldDB" id="A0A0M8ZPK3"/>
<evidence type="ECO:0000256" key="7">
    <source>
        <dbReference type="SAM" id="Phobius"/>
    </source>
</evidence>
<organism evidence="9 10">
    <name type="scientific">Melipona quadrifasciata</name>
    <dbReference type="NCBI Taxonomy" id="166423"/>
    <lineage>
        <taxon>Eukaryota</taxon>
        <taxon>Metazoa</taxon>
        <taxon>Ecdysozoa</taxon>
        <taxon>Arthropoda</taxon>
        <taxon>Hexapoda</taxon>
        <taxon>Insecta</taxon>
        <taxon>Pterygota</taxon>
        <taxon>Neoptera</taxon>
        <taxon>Endopterygota</taxon>
        <taxon>Hymenoptera</taxon>
        <taxon>Apocrita</taxon>
        <taxon>Aculeata</taxon>
        <taxon>Apoidea</taxon>
        <taxon>Anthophila</taxon>
        <taxon>Apidae</taxon>
        <taxon>Melipona</taxon>
    </lineage>
</organism>
<dbReference type="InterPro" id="IPR022764">
    <property type="entry name" value="Peptidase_S54_rhomboid_dom"/>
</dbReference>
<feature type="compositionally biased region" description="Pro residues" evidence="6">
    <location>
        <begin position="56"/>
        <end position="67"/>
    </location>
</feature>
<dbReference type="SUPFAM" id="SSF144091">
    <property type="entry name" value="Rhomboid-like"/>
    <property type="match status" value="1"/>
</dbReference>
<dbReference type="OrthoDB" id="418595at2759"/>
<feature type="compositionally biased region" description="Polar residues" evidence="6">
    <location>
        <begin position="10"/>
        <end position="25"/>
    </location>
</feature>
<dbReference type="GO" id="GO:0004252">
    <property type="term" value="F:serine-type endopeptidase activity"/>
    <property type="evidence" value="ECO:0007669"/>
    <property type="project" value="InterPro"/>
</dbReference>
<proteinExistence type="inferred from homology"/>
<dbReference type="InterPro" id="IPR035952">
    <property type="entry name" value="Rhomboid-like_sf"/>
</dbReference>
<protein>
    <submittedName>
        <fullName evidence="9">Protein rhomboid</fullName>
    </submittedName>
</protein>
<evidence type="ECO:0000256" key="1">
    <source>
        <dbReference type="ARBA" id="ARBA00004141"/>
    </source>
</evidence>
<feature type="region of interest" description="Disordered" evidence="6">
    <location>
        <begin position="1"/>
        <end position="68"/>
    </location>
</feature>
<dbReference type="PROSITE" id="PS50231">
    <property type="entry name" value="RICIN_B_LECTIN"/>
    <property type="match status" value="1"/>
</dbReference>
<keyword evidence="10" id="KW-1185">Reference proteome</keyword>
<name>A0A0M8ZPK3_9HYME</name>
<feature type="transmembrane region" description="Helical" evidence="7">
    <location>
        <begin position="307"/>
        <end position="326"/>
    </location>
</feature>
<evidence type="ECO:0000313" key="10">
    <source>
        <dbReference type="Proteomes" id="UP000053105"/>
    </source>
</evidence>
<dbReference type="Proteomes" id="UP000053105">
    <property type="component" value="Unassembled WGS sequence"/>
</dbReference>
<evidence type="ECO:0000313" key="9">
    <source>
        <dbReference type="EMBL" id="KOX68510.1"/>
    </source>
</evidence>
<dbReference type="GO" id="GO:0016020">
    <property type="term" value="C:membrane"/>
    <property type="evidence" value="ECO:0007669"/>
    <property type="project" value="UniProtKB-SubCell"/>
</dbReference>
<feature type="transmembrane region" description="Helical" evidence="7">
    <location>
        <begin position="223"/>
        <end position="242"/>
    </location>
</feature>
<accession>A0A0M8ZPK3</accession>
<dbReference type="PANTHER" id="PTHR45840:SF10">
    <property type="entry name" value="RHOMBOID PROTEASE"/>
    <property type="match status" value="1"/>
</dbReference>
<feature type="transmembrane region" description="Helical" evidence="7">
    <location>
        <begin position="346"/>
        <end position="367"/>
    </location>
</feature>
<evidence type="ECO:0000256" key="6">
    <source>
        <dbReference type="SAM" id="MobiDB-lite"/>
    </source>
</evidence>
<evidence type="ECO:0000259" key="8">
    <source>
        <dbReference type="Pfam" id="PF01694"/>
    </source>
</evidence>
<dbReference type="InterPro" id="IPR051739">
    <property type="entry name" value="Rhomboid_IM_Serine_Proteases"/>
</dbReference>
<sequence length="375" mass="40922">MDVEAALLENSPTLSTISSDCTDTTYSGPGSPYSPESPIIVTSSYKKTKDDEVTPRPTPRHPLPPRKPNFRIRPPYLMICISIVERVCRESFDKSTETFRQRAGLMTVCRERSGEHQNWEILSKNVFCANEGTVNTNKELSKLLIIKVSTQGNDLIKRLIIAVHCLGDEATLRRWLVYDPRQRVQGWRFVSYMLLHSNALHLALNVVIQLVLATPLEVEQGRIGVATIYLGGGVCGALGASLLQPSLFLVGASAGVYALLTSHLAHLYLCHGELRYAGWRLGAVLLLASADVASLPIPALLGCGRVGWAAHVAGALAGPLLGLAVFPNQSKKDARGRRFVRFVRLLSAISVMLLVVGAILGNIYLIALPQLRKPS</sequence>
<evidence type="ECO:0000256" key="3">
    <source>
        <dbReference type="ARBA" id="ARBA00022692"/>
    </source>
</evidence>
<feature type="transmembrane region" description="Helical" evidence="7">
    <location>
        <begin position="248"/>
        <end position="269"/>
    </location>
</feature>
<dbReference type="PANTHER" id="PTHR45840">
    <property type="entry name" value="RHOMBOID-RELATED PROTEIN"/>
    <property type="match status" value="1"/>
</dbReference>
<comment type="subcellular location">
    <subcellularLocation>
        <location evidence="1">Membrane</location>
        <topology evidence="1">Multi-pass membrane protein</topology>
    </subcellularLocation>
</comment>
<feature type="transmembrane region" description="Helical" evidence="7">
    <location>
        <begin position="281"/>
        <end position="301"/>
    </location>
</feature>
<dbReference type="Pfam" id="PF01694">
    <property type="entry name" value="Rhomboid"/>
    <property type="match status" value="1"/>
</dbReference>
<reference evidence="9 10" key="1">
    <citation type="submission" date="2015-07" db="EMBL/GenBank/DDBJ databases">
        <title>The genome of Melipona quadrifasciata.</title>
        <authorList>
            <person name="Pan H."/>
            <person name="Kapheim K."/>
        </authorList>
    </citation>
    <scope>NUCLEOTIDE SEQUENCE [LARGE SCALE GENOMIC DNA]</scope>
    <source>
        <strain evidence="9">0111107301</strain>
        <tissue evidence="9">Whole body</tissue>
    </source>
</reference>
<comment type="similarity">
    <text evidence="2">Belongs to the peptidase S54 family.</text>
</comment>
<keyword evidence="4 7" id="KW-1133">Transmembrane helix</keyword>
<feature type="compositionally biased region" description="Low complexity" evidence="6">
    <location>
        <begin position="26"/>
        <end position="38"/>
    </location>
</feature>
<evidence type="ECO:0000256" key="4">
    <source>
        <dbReference type="ARBA" id="ARBA00022989"/>
    </source>
</evidence>
<dbReference type="STRING" id="166423.A0A0M8ZPK3"/>
<feature type="domain" description="Peptidase S54 rhomboid" evidence="8">
    <location>
        <begin position="185"/>
        <end position="327"/>
    </location>
</feature>
<gene>
    <name evidence="9" type="ORF">WN51_03996</name>
</gene>
<evidence type="ECO:0000256" key="5">
    <source>
        <dbReference type="ARBA" id="ARBA00023136"/>
    </source>
</evidence>
<keyword evidence="3 7" id="KW-0812">Transmembrane</keyword>
<keyword evidence="5 7" id="KW-0472">Membrane</keyword>
<dbReference type="EMBL" id="KQ435922">
    <property type="protein sequence ID" value="KOX68510.1"/>
    <property type="molecule type" value="Genomic_DNA"/>
</dbReference>
<dbReference type="Gene3D" id="1.20.1540.10">
    <property type="entry name" value="Rhomboid-like"/>
    <property type="match status" value="1"/>
</dbReference>